<dbReference type="SUPFAM" id="SSF103473">
    <property type="entry name" value="MFS general substrate transporter"/>
    <property type="match status" value="1"/>
</dbReference>
<name>A0A2Z5J6I9_STRAR</name>
<dbReference type="Pfam" id="PF07690">
    <property type="entry name" value="MFS_1"/>
    <property type="match status" value="1"/>
</dbReference>
<dbReference type="EMBL" id="CP027306">
    <property type="protein sequence ID" value="AXE75931.1"/>
    <property type="molecule type" value="Genomic_DNA"/>
</dbReference>
<organism evidence="9 10">
    <name type="scientific">Streptomyces atratus</name>
    <dbReference type="NCBI Taxonomy" id="1893"/>
    <lineage>
        <taxon>Bacteria</taxon>
        <taxon>Bacillati</taxon>
        <taxon>Actinomycetota</taxon>
        <taxon>Actinomycetes</taxon>
        <taxon>Kitasatosporales</taxon>
        <taxon>Streptomycetaceae</taxon>
        <taxon>Streptomyces</taxon>
    </lineage>
</organism>
<proteinExistence type="predicted"/>
<evidence type="ECO:0000256" key="3">
    <source>
        <dbReference type="ARBA" id="ARBA00022475"/>
    </source>
</evidence>
<evidence type="ECO:0000313" key="10">
    <source>
        <dbReference type="Proteomes" id="UP000252698"/>
    </source>
</evidence>
<dbReference type="PANTHER" id="PTHR23517:SF3">
    <property type="entry name" value="INTEGRAL MEMBRANE TRANSPORT PROTEIN"/>
    <property type="match status" value="1"/>
</dbReference>
<feature type="transmembrane region" description="Helical" evidence="8">
    <location>
        <begin position="21"/>
        <end position="40"/>
    </location>
</feature>
<comment type="subcellular location">
    <subcellularLocation>
        <location evidence="1">Cell membrane</location>
        <topology evidence="1">Multi-pass membrane protein</topology>
    </subcellularLocation>
</comment>
<feature type="transmembrane region" description="Helical" evidence="8">
    <location>
        <begin position="180"/>
        <end position="200"/>
    </location>
</feature>
<keyword evidence="6 8" id="KW-0472">Membrane</keyword>
<dbReference type="Proteomes" id="UP000252698">
    <property type="component" value="Chromosome"/>
</dbReference>
<evidence type="ECO:0000256" key="8">
    <source>
        <dbReference type="SAM" id="Phobius"/>
    </source>
</evidence>
<evidence type="ECO:0008006" key="11">
    <source>
        <dbReference type="Google" id="ProtNLM"/>
    </source>
</evidence>
<dbReference type="InterPro" id="IPR011701">
    <property type="entry name" value="MFS"/>
</dbReference>
<reference evidence="9 10" key="1">
    <citation type="journal article" date="2018" name="Front. Microbiol.">
        <title>Genome Sequencing of Streptomyces atratus SCSIOZH16 and Activation Production of Nocardamine via Metabolic Engineering.</title>
        <authorList>
            <person name="Li Y."/>
            <person name="Zhang C."/>
            <person name="Liu C."/>
            <person name="Ju J."/>
            <person name="Ma J."/>
        </authorList>
    </citation>
    <scope>NUCLEOTIDE SEQUENCE [LARGE SCALE GENOMIC DNA]</scope>
    <source>
        <strain evidence="9 10">SCSIO_ZH16</strain>
    </source>
</reference>
<feature type="transmembrane region" description="Helical" evidence="8">
    <location>
        <begin position="156"/>
        <end position="174"/>
    </location>
</feature>
<evidence type="ECO:0000256" key="4">
    <source>
        <dbReference type="ARBA" id="ARBA00022692"/>
    </source>
</evidence>
<evidence type="ECO:0000256" key="1">
    <source>
        <dbReference type="ARBA" id="ARBA00004651"/>
    </source>
</evidence>
<keyword evidence="5 8" id="KW-1133">Transmembrane helix</keyword>
<dbReference type="InterPro" id="IPR050171">
    <property type="entry name" value="MFS_Transporters"/>
</dbReference>
<dbReference type="AlphaFoldDB" id="A0A2Z5J6I9"/>
<feature type="compositionally biased region" description="Basic residues" evidence="7">
    <location>
        <begin position="262"/>
        <end position="272"/>
    </location>
</feature>
<accession>A0A2Z5J6I9</accession>
<dbReference type="RefSeq" id="WP_114242600.1">
    <property type="nucleotide sequence ID" value="NZ_CP027306.1"/>
</dbReference>
<dbReference type="GeneID" id="95517327"/>
<sequence length="367" mass="39182">MEQRTGVVPPTPGVRLGLRENWAQFTLLVIVTASVGSLVGLERTTVPLIGTDVFGLTSNLAVFSFIVAFGLAKALTNLAAGALTARFRRRQLLLAGWLIGVPVPFVLAWGPSWWWVLAANVLLGVNQGMTWSMTVNMKIDLVGPARRGLATGLNEAAGYVAVGTTALLTGYLAASHGLRPAPEAIGVFFVAAGFGLSFLVRDTSTHVALELSRTPPARAPKERARHSHRGALDHGTTGPVTLAGRSHSYPEGRTRPADPGIRLRHRPSRSKHPGAFGEQLGRRDGLAAPEGLPAWPRPVGRTPVGEPCGRPLRHRPRGGPLPRSADRGERSRPCARPKAAHRTVCGHHCLQPRPFGGVPVRGVRGIR</sequence>
<dbReference type="GO" id="GO:0005886">
    <property type="term" value="C:plasma membrane"/>
    <property type="evidence" value="ECO:0007669"/>
    <property type="project" value="UniProtKB-SubCell"/>
</dbReference>
<dbReference type="GO" id="GO:0022857">
    <property type="term" value="F:transmembrane transporter activity"/>
    <property type="evidence" value="ECO:0007669"/>
    <property type="project" value="InterPro"/>
</dbReference>
<evidence type="ECO:0000256" key="6">
    <source>
        <dbReference type="ARBA" id="ARBA00023136"/>
    </source>
</evidence>
<dbReference type="PANTHER" id="PTHR23517">
    <property type="entry name" value="RESISTANCE PROTEIN MDTM, PUTATIVE-RELATED-RELATED"/>
    <property type="match status" value="1"/>
</dbReference>
<protein>
    <recommendedName>
        <fullName evidence="11">Major Facilitator Superfamily protein</fullName>
    </recommendedName>
</protein>
<gene>
    <name evidence="9" type="ORF">C5746_01840</name>
</gene>
<feature type="transmembrane region" description="Helical" evidence="8">
    <location>
        <begin position="60"/>
        <end position="80"/>
    </location>
</feature>
<dbReference type="Gene3D" id="1.20.1250.20">
    <property type="entry name" value="MFS general substrate transporter like domains"/>
    <property type="match status" value="1"/>
</dbReference>
<evidence type="ECO:0000313" key="9">
    <source>
        <dbReference type="EMBL" id="AXE75931.1"/>
    </source>
</evidence>
<keyword evidence="3" id="KW-1003">Cell membrane</keyword>
<evidence type="ECO:0000256" key="5">
    <source>
        <dbReference type="ARBA" id="ARBA00022989"/>
    </source>
</evidence>
<keyword evidence="2" id="KW-0813">Transport</keyword>
<dbReference type="InterPro" id="IPR036259">
    <property type="entry name" value="MFS_trans_sf"/>
</dbReference>
<dbReference type="KEGG" id="sata:C5746_01840"/>
<evidence type="ECO:0000256" key="2">
    <source>
        <dbReference type="ARBA" id="ARBA00022448"/>
    </source>
</evidence>
<feature type="transmembrane region" description="Helical" evidence="8">
    <location>
        <begin position="92"/>
        <end position="109"/>
    </location>
</feature>
<feature type="region of interest" description="Disordered" evidence="7">
    <location>
        <begin position="213"/>
        <end position="336"/>
    </location>
</feature>
<evidence type="ECO:0000256" key="7">
    <source>
        <dbReference type="SAM" id="MobiDB-lite"/>
    </source>
</evidence>
<keyword evidence="4 8" id="KW-0812">Transmembrane</keyword>
<feature type="transmembrane region" description="Helical" evidence="8">
    <location>
        <begin position="115"/>
        <end position="135"/>
    </location>
</feature>